<organism evidence="2 3">
    <name type="scientific">Dictyobacter kobayashii</name>
    <dbReference type="NCBI Taxonomy" id="2014872"/>
    <lineage>
        <taxon>Bacteria</taxon>
        <taxon>Bacillati</taxon>
        <taxon>Chloroflexota</taxon>
        <taxon>Ktedonobacteria</taxon>
        <taxon>Ktedonobacterales</taxon>
        <taxon>Dictyobacteraceae</taxon>
        <taxon>Dictyobacter</taxon>
    </lineage>
</organism>
<evidence type="ECO:0000256" key="1">
    <source>
        <dbReference type="SAM" id="Phobius"/>
    </source>
</evidence>
<keyword evidence="1" id="KW-0472">Membrane</keyword>
<dbReference type="EMBL" id="BIFS01000001">
    <property type="protein sequence ID" value="GCE18636.1"/>
    <property type="molecule type" value="Genomic_DNA"/>
</dbReference>
<keyword evidence="1" id="KW-1133">Transmembrane helix</keyword>
<accession>A0A402AHQ5</accession>
<dbReference type="RefSeq" id="WP_161977309.1">
    <property type="nucleotide sequence ID" value="NZ_BIFS01000001.1"/>
</dbReference>
<keyword evidence="3" id="KW-1185">Reference proteome</keyword>
<protein>
    <submittedName>
        <fullName evidence="2">Uncharacterized protein</fullName>
    </submittedName>
</protein>
<name>A0A402AHQ5_9CHLR</name>
<gene>
    <name evidence="2" type="ORF">KDK_24360</name>
</gene>
<reference evidence="3" key="1">
    <citation type="submission" date="2018-12" db="EMBL/GenBank/DDBJ databases">
        <title>Tengunoibacter tsumagoiensis gen. nov., sp. nov., Dictyobacter kobayashii sp. nov., D. alpinus sp. nov., and D. joshuensis sp. nov. and description of Dictyobacteraceae fam. nov. within the order Ktedonobacterales isolated from Tengu-no-mugimeshi.</title>
        <authorList>
            <person name="Wang C.M."/>
            <person name="Zheng Y."/>
            <person name="Sakai Y."/>
            <person name="Toyoda A."/>
            <person name="Minakuchi Y."/>
            <person name="Abe K."/>
            <person name="Yokota A."/>
            <person name="Yabe S."/>
        </authorList>
    </citation>
    <scope>NUCLEOTIDE SEQUENCE [LARGE SCALE GENOMIC DNA]</scope>
    <source>
        <strain evidence="3">Uno11</strain>
    </source>
</reference>
<proteinExistence type="predicted"/>
<keyword evidence="1" id="KW-0812">Transmembrane</keyword>
<feature type="transmembrane region" description="Helical" evidence="1">
    <location>
        <begin position="28"/>
        <end position="50"/>
    </location>
</feature>
<sequence>MLIGWSIVLTLVAGAAFARMRGVVKACGVCLLFICLAVCLWQVAVWWQVFS</sequence>
<comment type="caution">
    <text evidence="2">The sequence shown here is derived from an EMBL/GenBank/DDBJ whole genome shotgun (WGS) entry which is preliminary data.</text>
</comment>
<evidence type="ECO:0000313" key="2">
    <source>
        <dbReference type="EMBL" id="GCE18636.1"/>
    </source>
</evidence>
<evidence type="ECO:0000313" key="3">
    <source>
        <dbReference type="Proteomes" id="UP000287188"/>
    </source>
</evidence>
<dbReference type="AlphaFoldDB" id="A0A402AHQ5"/>
<dbReference type="Proteomes" id="UP000287188">
    <property type="component" value="Unassembled WGS sequence"/>
</dbReference>